<reference evidence="3 4" key="1">
    <citation type="submission" date="2022-02" db="EMBL/GenBank/DDBJ databases">
        <title>Shinella B3.7 sp. nov., isolated from Sediment (Zhairuo Island).</title>
        <authorList>
            <person name="Chen G."/>
        </authorList>
    </citation>
    <scope>NUCLEOTIDE SEQUENCE [LARGE SCALE GENOMIC DNA]</scope>
    <source>
        <strain evidence="3 4">B3.7</strain>
        <plasmid evidence="3">unnamed</plasmid>
    </source>
</reference>
<dbReference type="Gene3D" id="3.90.550.10">
    <property type="entry name" value="Spore Coat Polysaccharide Biosynthesis Protein SpsA, Chain A"/>
    <property type="match status" value="1"/>
</dbReference>
<dbReference type="PANTHER" id="PTHR43685">
    <property type="entry name" value="GLYCOSYLTRANSFERASE"/>
    <property type="match status" value="1"/>
</dbReference>
<dbReference type="PANTHER" id="PTHR43685:SF2">
    <property type="entry name" value="GLYCOSYLTRANSFERASE 2-LIKE DOMAIN-CONTAINING PROTEIN"/>
    <property type="match status" value="1"/>
</dbReference>
<dbReference type="Proteomes" id="UP001201844">
    <property type="component" value="Unassembled WGS sequence"/>
</dbReference>
<sequence>MTTPDVSVVIAAYNAADTIKRALGSALAQDGVSVEVIVADDCSTDATRQIVTTLGEPAVKLVSLDCNGGPGAARNAGFANARGRWIAVLDADDTMRPGRLARMIGAAESAGAVAAVDNLDVLHADGRTERMFPQSLLAAMPGLTLPAFIDSNRIFRSTHNFGYMKPIFLRAFLRENRLAYDETLRIGEDYLLLAAVLASDGRCTVVPEAGYLYHIRESSISRVLHLHHVDGMLAGDCRLLARFPLSGEAAAAQRRRTRNLMETRAFLALVQHLKNRSFGAAAKVALGDPRALRHLAMPIAARWRRLTAPPIHRKTAAPRAASSPPTAQDLALKNKG</sequence>
<feature type="compositionally biased region" description="Low complexity" evidence="1">
    <location>
        <begin position="317"/>
        <end position="327"/>
    </location>
</feature>
<dbReference type="InterPro" id="IPR001173">
    <property type="entry name" value="Glyco_trans_2-like"/>
</dbReference>
<feature type="domain" description="Glycosyltransferase 2-like" evidence="2">
    <location>
        <begin position="7"/>
        <end position="168"/>
    </location>
</feature>
<protein>
    <submittedName>
        <fullName evidence="3">Glycosyltransferase</fullName>
    </submittedName>
</protein>
<keyword evidence="3" id="KW-0614">Plasmid</keyword>
<feature type="region of interest" description="Disordered" evidence="1">
    <location>
        <begin position="314"/>
        <end position="336"/>
    </location>
</feature>
<dbReference type="Pfam" id="PF00535">
    <property type="entry name" value="Glycos_transf_2"/>
    <property type="match status" value="1"/>
</dbReference>
<comment type="caution">
    <text evidence="3">The sequence shown here is derived from an EMBL/GenBank/DDBJ whole genome shotgun (WGS) entry which is preliminary data.</text>
</comment>
<dbReference type="InterPro" id="IPR029044">
    <property type="entry name" value="Nucleotide-diphossugar_trans"/>
</dbReference>
<evidence type="ECO:0000313" key="4">
    <source>
        <dbReference type="Proteomes" id="UP001201844"/>
    </source>
</evidence>
<geneLocation type="plasmid" evidence="3">
    <name>unnamed</name>
</geneLocation>
<gene>
    <name evidence="3" type="ORF">MKI86_19785</name>
</gene>
<proteinExistence type="predicted"/>
<keyword evidence="4" id="KW-1185">Reference proteome</keyword>
<dbReference type="EMBL" id="JAKVIN010000008">
    <property type="protein sequence ID" value="MCJ8151387.1"/>
    <property type="molecule type" value="Genomic_DNA"/>
</dbReference>
<dbReference type="SUPFAM" id="SSF53448">
    <property type="entry name" value="Nucleotide-diphospho-sugar transferases"/>
    <property type="match status" value="1"/>
</dbReference>
<evidence type="ECO:0000313" key="3">
    <source>
        <dbReference type="EMBL" id="MCJ8151387.1"/>
    </source>
</evidence>
<evidence type="ECO:0000256" key="1">
    <source>
        <dbReference type="SAM" id="MobiDB-lite"/>
    </source>
</evidence>
<organism evidence="3 4">
    <name type="scientific">Shinella sedimenti</name>
    <dbReference type="NCBI Taxonomy" id="2919913"/>
    <lineage>
        <taxon>Bacteria</taxon>
        <taxon>Pseudomonadati</taxon>
        <taxon>Pseudomonadota</taxon>
        <taxon>Alphaproteobacteria</taxon>
        <taxon>Hyphomicrobiales</taxon>
        <taxon>Rhizobiaceae</taxon>
        <taxon>Shinella</taxon>
    </lineage>
</organism>
<name>A0ABT0CS07_9HYPH</name>
<dbReference type="InterPro" id="IPR050834">
    <property type="entry name" value="Glycosyltransf_2"/>
</dbReference>
<accession>A0ABT0CS07</accession>
<dbReference type="RefSeq" id="WP_241604521.1">
    <property type="nucleotide sequence ID" value="NZ_JAKVIN010000008.1"/>
</dbReference>
<dbReference type="CDD" id="cd00761">
    <property type="entry name" value="Glyco_tranf_GTA_type"/>
    <property type="match status" value="1"/>
</dbReference>
<evidence type="ECO:0000259" key="2">
    <source>
        <dbReference type="Pfam" id="PF00535"/>
    </source>
</evidence>